<evidence type="ECO:0000313" key="2">
    <source>
        <dbReference type="EMBL" id="MEV5504869.1"/>
    </source>
</evidence>
<dbReference type="SUPFAM" id="SSF47413">
    <property type="entry name" value="lambda repressor-like DNA-binding domains"/>
    <property type="match status" value="1"/>
</dbReference>
<sequence>MADLEHRRALALFLRSRRERVTPDQAGIPAGPRRRTPGLRREEVAQLSGVSVTWYTWLEQARDITVSRQVLHSLARVLLLSPAEARHLFALAGEGAPVPPAVRREPGPALQRLVDALDPHPAYLVAPNWDLVAWNRAEAGLIGDPARWPEGERNLVRQVFLDPGLRELLVDWPGQARALLEQYRAEADRHLGDVSFGALTEELCARSEEFRCWWDTHDVAEFRSARREFAHPGAGRLVFDYLKLAAVDAPGLSLIACMPADEETAARLPELAGYAAGRG</sequence>
<reference evidence="2 3" key="1">
    <citation type="submission" date="2024-06" db="EMBL/GenBank/DDBJ databases">
        <title>The Natural Products Discovery Center: Release of the First 8490 Sequenced Strains for Exploring Actinobacteria Biosynthetic Diversity.</title>
        <authorList>
            <person name="Kalkreuter E."/>
            <person name="Kautsar S.A."/>
            <person name="Yang D."/>
            <person name="Bader C.D."/>
            <person name="Teijaro C.N."/>
            <person name="Fluegel L."/>
            <person name="Davis C.M."/>
            <person name="Simpson J.R."/>
            <person name="Lauterbach L."/>
            <person name="Steele A.D."/>
            <person name="Gui C."/>
            <person name="Meng S."/>
            <person name="Li G."/>
            <person name="Viehrig K."/>
            <person name="Ye F."/>
            <person name="Su P."/>
            <person name="Kiefer A.F."/>
            <person name="Nichols A."/>
            <person name="Cepeda A.J."/>
            <person name="Yan W."/>
            <person name="Fan B."/>
            <person name="Jiang Y."/>
            <person name="Adhikari A."/>
            <person name="Zheng C.-J."/>
            <person name="Schuster L."/>
            <person name="Cowan T.M."/>
            <person name="Smanski M.J."/>
            <person name="Chevrette M.G."/>
            <person name="De Carvalho L.P.S."/>
            <person name="Shen B."/>
        </authorList>
    </citation>
    <scope>NUCLEOTIDE SEQUENCE [LARGE SCALE GENOMIC DNA]</scope>
    <source>
        <strain evidence="2 3">NPDC052347</strain>
    </source>
</reference>
<dbReference type="Gene3D" id="1.10.260.40">
    <property type="entry name" value="lambda repressor-like DNA-binding domains"/>
    <property type="match status" value="1"/>
</dbReference>
<evidence type="ECO:0000313" key="3">
    <source>
        <dbReference type="Proteomes" id="UP001552594"/>
    </source>
</evidence>
<gene>
    <name evidence="2" type="ORF">AB0L16_00085</name>
</gene>
<feature type="domain" description="HTH cro/C1-type" evidence="1">
    <location>
        <begin position="13"/>
        <end position="85"/>
    </location>
</feature>
<dbReference type="RefSeq" id="WP_109280956.1">
    <property type="nucleotide sequence ID" value="NZ_JBFAUK010000001.1"/>
</dbReference>
<name>A0ABV3JRC4_STRON</name>
<dbReference type="Pfam" id="PF17765">
    <property type="entry name" value="MLTR_LBD"/>
    <property type="match status" value="1"/>
</dbReference>
<dbReference type="CDD" id="cd00093">
    <property type="entry name" value="HTH_XRE"/>
    <property type="match status" value="1"/>
</dbReference>
<keyword evidence="3" id="KW-1185">Reference proteome</keyword>
<comment type="caution">
    <text evidence="2">The sequence shown here is derived from an EMBL/GenBank/DDBJ whole genome shotgun (WGS) entry which is preliminary data.</text>
</comment>
<dbReference type="InterPro" id="IPR010982">
    <property type="entry name" value="Lambda_DNA-bd_dom_sf"/>
</dbReference>
<dbReference type="EMBL" id="JBFAUK010000001">
    <property type="protein sequence ID" value="MEV5504869.1"/>
    <property type="molecule type" value="Genomic_DNA"/>
</dbReference>
<dbReference type="SMART" id="SM00530">
    <property type="entry name" value="HTH_XRE"/>
    <property type="match status" value="1"/>
</dbReference>
<dbReference type="InterPro" id="IPR041413">
    <property type="entry name" value="MLTR_LBD"/>
</dbReference>
<evidence type="ECO:0000259" key="1">
    <source>
        <dbReference type="SMART" id="SM00530"/>
    </source>
</evidence>
<dbReference type="Pfam" id="PF13560">
    <property type="entry name" value="HTH_31"/>
    <property type="match status" value="1"/>
</dbReference>
<protein>
    <submittedName>
        <fullName evidence="2">Helix-turn-helix transcriptional regulator</fullName>
    </submittedName>
</protein>
<dbReference type="Gene3D" id="3.30.450.180">
    <property type="match status" value="1"/>
</dbReference>
<dbReference type="PANTHER" id="PTHR35010">
    <property type="entry name" value="BLL4672 PROTEIN-RELATED"/>
    <property type="match status" value="1"/>
</dbReference>
<proteinExistence type="predicted"/>
<dbReference type="InterPro" id="IPR001387">
    <property type="entry name" value="Cro/C1-type_HTH"/>
</dbReference>
<dbReference type="Proteomes" id="UP001552594">
    <property type="component" value="Unassembled WGS sequence"/>
</dbReference>
<organism evidence="2 3">
    <name type="scientific">Streptomyces orinoci</name>
    <name type="common">Streptoverticillium orinoci</name>
    <dbReference type="NCBI Taxonomy" id="67339"/>
    <lineage>
        <taxon>Bacteria</taxon>
        <taxon>Bacillati</taxon>
        <taxon>Actinomycetota</taxon>
        <taxon>Actinomycetes</taxon>
        <taxon>Kitasatosporales</taxon>
        <taxon>Streptomycetaceae</taxon>
        <taxon>Streptomyces</taxon>
    </lineage>
</organism>
<accession>A0ABV3JRC4</accession>